<keyword evidence="1" id="KW-0472">Membrane</keyword>
<evidence type="ECO:0000256" key="1">
    <source>
        <dbReference type="SAM" id="Phobius"/>
    </source>
</evidence>
<feature type="transmembrane region" description="Helical" evidence="1">
    <location>
        <begin position="67"/>
        <end position="84"/>
    </location>
</feature>
<feature type="transmembrane region" description="Helical" evidence="1">
    <location>
        <begin position="28"/>
        <end position="47"/>
    </location>
</feature>
<organism evidence="2 3">
    <name type="scientific">Corynebacterium aquatimens</name>
    <dbReference type="NCBI Taxonomy" id="1190508"/>
    <lineage>
        <taxon>Bacteria</taxon>
        <taxon>Bacillati</taxon>
        <taxon>Actinomycetota</taxon>
        <taxon>Actinomycetes</taxon>
        <taxon>Mycobacteriales</taxon>
        <taxon>Corynebacteriaceae</taxon>
        <taxon>Corynebacterium</taxon>
    </lineage>
</organism>
<sequence>MTTKHTGSAANATGGHTETASTFDIRNVIGYLLGFYGAVLIICGFILDPGVNPDTGVAKSSQDNLWVGIALAVAALFFIVWAKLNPITFDADTLEAE</sequence>
<evidence type="ECO:0000313" key="3">
    <source>
        <dbReference type="Proteomes" id="UP000658613"/>
    </source>
</evidence>
<name>A0A931GU60_9CORY</name>
<dbReference type="Proteomes" id="UP000658613">
    <property type="component" value="Unassembled WGS sequence"/>
</dbReference>
<gene>
    <name evidence="2" type="ORF">IW254_001414</name>
</gene>
<protein>
    <recommendedName>
        <fullName evidence="4">Cell wall anchor protein</fullName>
    </recommendedName>
</protein>
<dbReference type="AlphaFoldDB" id="A0A931GU60"/>
<keyword evidence="1" id="KW-0812">Transmembrane</keyword>
<dbReference type="EMBL" id="JADOUE010000001">
    <property type="protein sequence ID" value="MBG6122445.1"/>
    <property type="molecule type" value="Genomic_DNA"/>
</dbReference>
<comment type="caution">
    <text evidence="2">The sequence shown here is derived from an EMBL/GenBank/DDBJ whole genome shotgun (WGS) entry which is preliminary data.</text>
</comment>
<proteinExistence type="predicted"/>
<accession>A0A931GU60</accession>
<evidence type="ECO:0000313" key="2">
    <source>
        <dbReference type="EMBL" id="MBG6122445.1"/>
    </source>
</evidence>
<reference evidence="2" key="1">
    <citation type="submission" date="2020-11" db="EMBL/GenBank/DDBJ databases">
        <title>Sequencing the genomes of 1000 actinobacteria strains.</title>
        <authorList>
            <person name="Klenk H.-P."/>
        </authorList>
    </citation>
    <scope>NUCLEOTIDE SEQUENCE</scope>
    <source>
        <strain evidence="2">DSM 45632</strain>
    </source>
</reference>
<evidence type="ECO:0008006" key="4">
    <source>
        <dbReference type="Google" id="ProtNLM"/>
    </source>
</evidence>
<dbReference type="RefSeq" id="WP_196824839.1">
    <property type="nucleotide sequence ID" value="NZ_CP046980.1"/>
</dbReference>
<keyword evidence="3" id="KW-1185">Reference proteome</keyword>
<keyword evidence="1" id="KW-1133">Transmembrane helix</keyword>